<name>A0A2U8FX95_9BURK</name>
<dbReference type="RefSeq" id="WP_109038791.1">
    <property type="nucleotide sequence ID" value="NZ_CP029211.1"/>
</dbReference>
<dbReference type="PANTHER" id="PTHR34501">
    <property type="entry name" value="PROTEIN YDDL-RELATED"/>
    <property type="match status" value="1"/>
</dbReference>
<dbReference type="InterPro" id="IPR023614">
    <property type="entry name" value="Porin_dom_sf"/>
</dbReference>
<evidence type="ECO:0000256" key="11">
    <source>
        <dbReference type="SAM" id="SignalP"/>
    </source>
</evidence>
<evidence type="ECO:0000259" key="12">
    <source>
        <dbReference type="Pfam" id="PF13609"/>
    </source>
</evidence>
<geneLocation type="plasmid" evidence="14">
    <name>ptb101</name>
</geneLocation>
<comment type="subcellular location">
    <subcellularLocation>
        <location evidence="1">Cell outer membrane</location>
        <topology evidence="1">Multi-pass membrane protein</topology>
    </subcellularLocation>
</comment>
<keyword evidence="3" id="KW-0813">Transport</keyword>
<reference evidence="13 14" key="1">
    <citation type="submission" date="2018-05" db="EMBL/GenBank/DDBJ databases">
        <title>complete genome sequence of Aquabacterium olei NBRC 110486.</title>
        <authorList>
            <person name="Tang B."/>
            <person name="Chang J."/>
            <person name="Zhang L."/>
            <person name="Yang H."/>
        </authorList>
    </citation>
    <scope>NUCLEOTIDE SEQUENCE [LARGE SCALE GENOMIC DNA]</scope>
    <source>
        <strain evidence="13 14">NBRC 110486</strain>
        <plasmid evidence="14">Plasmid ptb101</plasmid>
    </source>
</reference>
<gene>
    <name evidence="13" type="ORF">DEH84_18575</name>
</gene>
<keyword evidence="10" id="KW-0998">Cell outer membrane</keyword>
<feature type="signal peptide" evidence="11">
    <location>
        <begin position="1"/>
        <end position="29"/>
    </location>
</feature>
<keyword evidence="5" id="KW-0812">Transmembrane</keyword>
<comment type="subunit">
    <text evidence="2">Homotrimer.</text>
</comment>
<evidence type="ECO:0000256" key="4">
    <source>
        <dbReference type="ARBA" id="ARBA00022452"/>
    </source>
</evidence>
<keyword evidence="13" id="KW-0614">Plasmid</keyword>
<dbReference type="Proteomes" id="UP000244892">
    <property type="component" value="Plasmid pTB101"/>
</dbReference>
<dbReference type="InterPro" id="IPR033900">
    <property type="entry name" value="Gram_neg_porin_domain"/>
</dbReference>
<sequence length="337" mass="35710">MSRSSVLSSLRARTLALAALSLAAVSAMAQSNVTLSGTMDIAAYRGNGYNTAKGTQIGPLSRSNLTFSGNEDLGGGLAATFKLSTRFETDTGSTELTNKPFWHGESTVGIKGGFGHIRVGRAMDAVTANDWAYDPWDNFDRLASPAWSFWHYNYAVDRRSNNGSAEYFRMSNGIFYDSPTYGGFSLSVSGSPEKATAAGAGQSKPLSGALKYAEGGFSAMLATGRNGDGDTVKFLGLKQSFGPVAVMGAYDISTYKGTLSNSTAHAATMGATWQLTSVLLQASLGRQSIGDEVNRMASVGARLPLSKRTYIYTNLSHYKPHANDGKLGYGVGLNHSF</sequence>
<evidence type="ECO:0000256" key="2">
    <source>
        <dbReference type="ARBA" id="ARBA00011233"/>
    </source>
</evidence>
<evidence type="ECO:0000256" key="7">
    <source>
        <dbReference type="ARBA" id="ARBA00023065"/>
    </source>
</evidence>
<proteinExistence type="predicted"/>
<dbReference type="GO" id="GO:0006811">
    <property type="term" value="P:monoatomic ion transport"/>
    <property type="evidence" value="ECO:0007669"/>
    <property type="project" value="UniProtKB-KW"/>
</dbReference>
<evidence type="ECO:0000256" key="10">
    <source>
        <dbReference type="ARBA" id="ARBA00023237"/>
    </source>
</evidence>
<keyword evidence="8" id="KW-0626">Porin</keyword>
<evidence type="ECO:0000256" key="5">
    <source>
        <dbReference type="ARBA" id="ARBA00022692"/>
    </source>
</evidence>
<keyword evidence="7" id="KW-0406">Ion transport</keyword>
<dbReference type="EMBL" id="CP029211">
    <property type="protein sequence ID" value="AWI55682.1"/>
    <property type="molecule type" value="Genomic_DNA"/>
</dbReference>
<keyword evidence="14" id="KW-1185">Reference proteome</keyword>
<dbReference type="KEGG" id="aon:DEH84_18575"/>
<evidence type="ECO:0000256" key="9">
    <source>
        <dbReference type="ARBA" id="ARBA00023136"/>
    </source>
</evidence>
<accession>A0A2U8FX95</accession>
<dbReference type="Pfam" id="PF13609">
    <property type="entry name" value="Porin_4"/>
    <property type="match status" value="1"/>
</dbReference>
<dbReference type="AlphaFoldDB" id="A0A2U8FX95"/>
<dbReference type="PANTHER" id="PTHR34501:SF9">
    <property type="entry name" value="MAJOR OUTER MEMBRANE PROTEIN P.IA"/>
    <property type="match status" value="1"/>
</dbReference>
<evidence type="ECO:0000256" key="3">
    <source>
        <dbReference type="ARBA" id="ARBA00022448"/>
    </source>
</evidence>
<feature type="domain" description="Porin" evidence="12">
    <location>
        <begin position="16"/>
        <end position="319"/>
    </location>
</feature>
<dbReference type="GO" id="GO:0015288">
    <property type="term" value="F:porin activity"/>
    <property type="evidence" value="ECO:0007669"/>
    <property type="project" value="UniProtKB-KW"/>
</dbReference>
<feature type="chain" id="PRO_5016063705" evidence="11">
    <location>
        <begin position="30"/>
        <end position="337"/>
    </location>
</feature>
<keyword evidence="4" id="KW-1134">Transmembrane beta strand</keyword>
<dbReference type="OrthoDB" id="5289162at2"/>
<dbReference type="CDD" id="cd00342">
    <property type="entry name" value="gram_neg_porins"/>
    <property type="match status" value="1"/>
</dbReference>
<keyword evidence="6 11" id="KW-0732">Signal</keyword>
<evidence type="ECO:0000256" key="1">
    <source>
        <dbReference type="ARBA" id="ARBA00004571"/>
    </source>
</evidence>
<evidence type="ECO:0000256" key="8">
    <source>
        <dbReference type="ARBA" id="ARBA00023114"/>
    </source>
</evidence>
<organism evidence="13 14">
    <name type="scientific">Aquabacterium olei</name>
    <dbReference type="NCBI Taxonomy" id="1296669"/>
    <lineage>
        <taxon>Bacteria</taxon>
        <taxon>Pseudomonadati</taxon>
        <taxon>Pseudomonadota</taxon>
        <taxon>Betaproteobacteria</taxon>
        <taxon>Burkholderiales</taxon>
        <taxon>Aquabacterium</taxon>
    </lineage>
</organism>
<dbReference type="InterPro" id="IPR050298">
    <property type="entry name" value="Gram-neg_bact_OMP"/>
</dbReference>
<evidence type="ECO:0000313" key="13">
    <source>
        <dbReference type="EMBL" id="AWI55682.1"/>
    </source>
</evidence>
<evidence type="ECO:0000256" key="6">
    <source>
        <dbReference type="ARBA" id="ARBA00022729"/>
    </source>
</evidence>
<dbReference type="GO" id="GO:0009279">
    <property type="term" value="C:cell outer membrane"/>
    <property type="evidence" value="ECO:0007669"/>
    <property type="project" value="UniProtKB-SubCell"/>
</dbReference>
<evidence type="ECO:0000313" key="14">
    <source>
        <dbReference type="Proteomes" id="UP000244892"/>
    </source>
</evidence>
<protein>
    <submittedName>
        <fullName evidence="13">Porin</fullName>
    </submittedName>
</protein>
<dbReference type="GO" id="GO:0046930">
    <property type="term" value="C:pore complex"/>
    <property type="evidence" value="ECO:0007669"/>
    <property type="project" value="UniProtKB-KW"/>
</dbReference>
<keyword evidence="9" id="KW-0472">Membrane</keyword>
<dbReference type="Gene3D" id="2.40.160.10">
    <property type="entry name" value="Porin"/>
    <property type="match status" value="1"/>
</dbReference>
<dbReference type="SUPFAM" id="SSF56935">
    <property type="entry name" value="Porins"/>
    <property type="match status" value="1"/>
</dbReference>